<dbReference type="EMBL" id="CP023067">
    <property type="protein sequence ID" value="ASY62591.1"/>
    <property type="molecule type" value="Genomic_DNA"/>
</dbReference>
<evidence type="ECO:0000313" key="2">
    <source>
        <dbReference type="Proteomes" id="UP000217211"/>
    </source>
</evidence>
<dbReference type="eggNOG" id="ENOG503290C">
    <property type="taxonomic scope" value="Bacteria"/>
</dbReference>
<keyword evidence="2" id="KW-1185">Reference proteome</keyword>
<name>A0A249P9J7_9HYPH</name>
<evidence type="ECO:0000313" key="1">
    <source>
        <dbReference type="EMBL" id="ASY62591.1"/>
    </source>
</evidence>
<dbReference type="AlphaFoldDB" id="A0A249P9J7"/>
<proteinExistence type="predicted"/>
<reference evidence="1 2" key="1">
    <citation type="submission" date="2017-08" db="EMBL/GenBank/DDBJ databases">
        <title>Multipartite genome sequences of Sinorhizobium species nodulating soybeans.</title>
        <authorList>
            <person name="Tian C.F."/>
        </authorList>
    </citation>
    <scope>NUCLEOTIDE SEQUENCE [LARGE SCALE GENOMIC DNA]</scope>
    <source>
        <strain evidence="1 2">CCBAU 05684</strain>
    </source>
</reference>
<dbReference type="Proteomes" id="UP000217211">
    <property type="component" value="Chromosome"/>
</dbReference>
<gene>
    <name evidence="1" type="ORF">SJ05684_c11350</name>
</gene>
<accession>A0A249P9J7</accession>
<dbReference type="KEGG" id="esj:SJ05684_c11350"/>
<sequence>MVHDWLFTAHHCLKDGKTDPIYQATADIEFDESGRILGEAIQTLMAERVVSENDVAKNAITAAVRSPIAAKIWNGRPGQCDEDAVSPKHLEEIERAIPGSTTEEAKRRNLDIASKVRSFRTRSAAVIVGRISFDR</sequence>
<organism evidence="1 2">
    <name type="scientific">Sinorhizobium sojae CCBAU 05684</name>
    <dbReference type="NCBI Taxonomy" id="716928"/>
    <lineage>
        <taxon>Bacteria</taxon>
        <taxon>Pseudomonadati</taxon>
        <taxon>Pseudomonadota</taxon>
        <taxon>Alphaproteobacteria</taxon>
        <taxon>Hyphomicrobiales</taxon>
        <taxon>Rhizobiaceae</taxon>
        <taxon>Sinorhizobium/Ensifer group</taxon>
        <taxon>Sinorhizobium</taxon>
    </lineage>
</organism>
<protein>
    <submittedName>
        <fullName evidence="1">Uncharacterized protein</fullName>
    </submittedName>
</protein>
<dbReference type="STRING" id="716928.GCA_000261485_04860"/>